<evidence type="ECO:0000256" key="6">
    <source>
        <dbReference type="SAM" id="MobiDB-lite"/>
    </source>
</evidence>
<evidence type="ECO:0000256" key="4">
    <source>
        <dbReference type="ARBA" id="ARBA00022801"/>
    </source>
</evidence>
<evidence type="ECO:0000313" key="9">
    <source>
        <dbReference type="Proteomes" id="UP000298017"/>
    </source>
</evidence>
<dbReference type="CDD" id="cd16964">
    <property type="entry name" value="YqgF"/>
    <property type="match status" value="1"/>
</dbReference>
<evidence type="ECO:0000256" key="1">
    <source>
        <dbReference type="ARBA" id="ARBA00022490"/>
    </source>
</evidence>
<dbReference type="SUPFAM" id="SSF53098">
    <property type="entry name" value="Ribonuclease H-like"/>
    <property type="match status" value="1"/>
</dbReference>
<organism evidence="8 9">
    <name type="scientific">Kocuria rhizophila</name>
    <dbReference type="NCBI Taxonomy" id="72000"/>
    <lineage>
        <taxon>Bacteria</taxon>
        <taxon>Bacillati</taxon>
        <taxon>Actinomycetota</taxon>
        <taxon>Actinomycetes</taxon>
        <taxon>Micrococcales</taxon>
        <taxon>Micrococcaceae</taxon>
        <taxon>Kocuria</taxon>
    </lineage>
</organism>
<dbReference type="GO" id="GO:0016788">
    <property type="term" value="F:hydrolase activity, acting on ester bonds"/>
    <property type="evidence" value="ECO:0007669"/>
    <property type="project" value="UniProtKB-UniRule"/>
</dbReference>
<dbReference type="InterPro" id="IPR037027">
    <property type="entry name" value="YqgF/RNaseH-like_dom_sf"/>
</dbReference>
<dbReference type="GO" id="GO:0004518">
    <property type="term" value="F:nuclease activity"/>
    <property type="evidence" value="ECO:0007669"/>
    <property type="project" value="UniProtKB-KW"/>
</dbReference>
<dbReference type="EMBL" id="SPNK01000004">
    <property type="protein sequence ID" value="TFI01897.1"/>
    <property type="molecule type" value="Genomic_DNA"/>
</dbReference>
<keyword evidence="1 5" id="KW-0963">Cytoplasm</keyword>
<protein>
    <recommendedName>
        <fullName evidence="5">Putative pre-16S rRNA nuclease</fullName>
        <ecNumber evidence="5">3.1.-.-</ecNumber>
    </recommendedName>
</protein>
<comment type="subcellular location">
    <subcellularLocation>
        <location evidence="5">Cytoplasm</location>
    </subcellularLocation>
</comment>
<keyword evidence="2 5" id="KW-0690">Ribosome biogenesis</keyword>
<evidence type="ECO:0000256" key="5">
    <source>
        <dbReference type="HAMAP-Rule" id="MF_00651"/>
    </source>
</evidence>
<evidence type="ECO:0000313" key="8">
    <source>
        <dbReference type="EMBL" id="TFI01897.1"/>
    </source>
</evidence>
<dbReference type="HAMAP" id="MF_00651">
    <property type="entry name" value="Nuclease_YqgF"/>
    <property type="match status" value="1"/>
</dbReference>
<name>A0AAX2SED4_KOCRH</name>
<dbReference type="GO" id="GO:0000967">
    <property type="term" value="P:rRNA 5'-end processing"/>
    <property type="evidence" value="ECO:0007669"/>
    <property type="project" value="UniProtKB-UniRule"/>
</dbReference>
<dbReference type="Pfam" id="PF03652">
    <property type="entry name" value="RuvX"/>
    <property type="match status" value="1"/>
</dbReference>
<feature type="compositionally biased region" description="Polar residues" evidence="6">
    <location>
        <begin position="166"/>
        <end position="179"/>
    </location>
</feature>
<proteinExistence type="inferred from homology"/>
<dbReference type="EC" id="3.1.-.-" evidence="5"/>
<feature type="domain" description="YqgF/RNase H-like" evidence="7">
    <location>
        <begin position="8"/>
        <end position="116"/>
    </location>
</feature>
<feature type="region of interest" description="Disordered" evidence="6">
    <location>
        <begin position="164"/>
        <end position="194"/>
    </location>
</feature>
<dbReference type="SMART" id="SM00732">
    <property type="entry name" value="YqgFc"/>
    <property type="match status" value="1"/>
</dbReference>
<comment type="function">
    <text evidence="5">Could be a nuclease involved in processing of the 5'-end of pre-16S rRNA.</text>
</comment>
<keyword evidence="9" id="KW-1185">Reference proteome</keyword>
<dbReference type="PANTHER" id="PTHR33317:SF4">
    <property type="entry name" value="POLYNUCLEOTIDYL TRANSFERASE, RIBONUCLEASE H-LIKE SUPERFAMILY PROTEIN"/>
    <property type="match status" value="1"/>
</dbReference>
<dbReference type="Gene3D" id="3.30.420.140">
    <property type="entry name" value="YqgF/RNase H-like domain"/>
    <property type="match status" value="1"/>
</dbReference>
<comment type="similarity">
    <text evidence="5">Belongs to the YqgF HJR family.</text>
</comment>
<sequence>MSESFERAVRMGVDVGKVRVGIALTDPGCVLATPHQTLARDSNPRKAFDVKIITRLCEERDVRTVYVGLPRSLDGRENDSTVMARDYAAMLVRRLGSRGCTTQVRLVDERLSTVAAHQSMLDSGVSRRDHMDRVDQAAAVTFLQTAVDQGLRTGVEPGERVGAVEQAQQCTEGRVTSPQGDAPKTTRTADGEYS</sequence>
<dbReference type="InterPro" id="IPR006641">
    <property type="entry name" value="YqgF/RNaseH-like_dom"/>
</dbReference>
<dbReference type="InterPro" id="IPR005227">
    <property type="entry name" value="YqgF"/>
</dbReference>
<dbReference type="RefSeq" id="WP_019309287.1">
    <property type="nucleotide sequence ID" value="NZ_CP108528.1"/>
</dbReference>
<dbReference type="GeneID" id="93231094"/>
<dbReference type="InterPro" id="IPR012337">
    <property type="entry name" value="RNaseH-like_sf"/>
</dbReference>
<accession>A0AAX2SED4</accession>
<dbReference type="Proteomes" id="UP000298017">
    <property type="component" value="Unassembled WGS sequence"/>
</dbReference>
<dbReference type="AlphaFoldDB" id="A0AAX2SED4"/>
<gene>
    <name evidence="8" type="primary">ruvX</name>
    <name evidence="8" type="ORF">E4P33_04945</name>
</gene>
<reference evidence="8 9" key="1">
    <citation type="submission" date="2019-03" db="EMBL/GenBank/DDBJ databases">
        <title>Genome Sequencing and Assembly of Various Microbes Isolated from Alder Root Nodule.</title>
        <authorList>
            <person name="Swanson E."/>
            <person name="Sevigny J.L."/>
            <person name="Pesce C."/>
            <person name="Davis I."/>
            <person name="Kleiner V."/>
            <person name="Tisa L."/>
        </authorList>
    </citation>
    <scope>NUCLEOTIDE SEQUENCE [LARGE SCALE GENOMIC DNA]</scope>
    <source>
        <strain evidence="8 9">4R-31</strain>
    </source>
</reference>
<keyword evidence="4 5" id="KW-0378">Hydrolase</keyword>
<dbReference type="PANTHER" id="PTHR33317">
    <property type="entry name" value="POLYNUCLEOTIDYL TRANSFERASE, RIBONUCLEASE H-LIKE SUPERFAMILY PROTEIN"/>
    <property type="match status" value="1"/>
</dbReference>
<evidence type="ECO:0000256" key="2">
    <source>
        <dbReference type="ARBA" id="ARBA00022517"/>
    </source>
</evidence>
<dbReference type="GO" id="GO:0005829">
    <property type="term" value="C:cytosol"/>
    <property type="evidence" value="ECO:0007669"/>
    <property type="project" value="TreeGrafter"/>
</dbReference>
<evidence type="ECO:0000259" key="7">
    <source>
        <dbReference type="SMART" id="SM00732"/>
    </source>
</evidence>
<keyword evidence="3 5" id="KW-0540">Nuclease</keyword>
<dbReference type="NCBIfam" id="TIGR00250">
    <property type="entry name" value="RNAse_H_YqgF"/>
    <property type="match status" value="1"/>
</dbReference>
<comment type="caution">
    <text evidence="8">The sequence shown here is derived from an EMBL/GenBank/DDBJ whole genome shotgun (WGS) entry which is preliminary data.</text>
</comment>
<evidence type="ECO:0000256" key="3">
    <source>
        <dbReference type="ARBA" id="ARBA00022722"/>
    </source>
</evidence>